<dbReference type="PANTHER" id="PTHR48050:SF13">
    <property type="entry name" value="STEROL 3-BETA-GLUCOSYLTRANSFERASE UGT80A2"/>
    <property type="match status" value="1"/>
</dbReference>
<proteinExistence type="predicted"/>
<dbReference type="InterPro" id="IPR002213">
    <property type="entry name" value="UDP_glucos_trans"/>
</dbReference>
<dbReference type="PANTHER" id="PTHR48050">
    <property type="entry name" value="STEROL 3-BETA-GLUCOSYLTRANSFERASE"/>
    <property type="match status" value="1"/>
</dbReference>
<organism evidence="1 2">
    <name type="scientific">Mesorhizobium hungaricum</name>
    <dbReference type="NCBI Taxonomy" id="1566387"/>
    <lineage>
        <taxon>Bacteria</taxon>
        <taxon>Pseudomonadati</taxon>
        <taxon>Pseudomonadota</taxon>
        <taxon>Alphaproteobacteria</taxon>
        <taxon>Hyphomicrobiales</taxon>
        <taxon>Phyllobacteriaceae</taxon>
        <taxon>Mesorhizobium</taxon>
    </lineage>
</organism>
<reference evidence="1 2" key="1">
    <citation type="submission" date="2016-08" db="EMBL/GenBank/DDBJ databases">
        <title>Whole genome sequence of Mesorhizobium sp. strain UASWS1009 isolated from industrial sewage.</title>
        <authorList>
            <person name="Crovadore J."/>
            <person name="Calmin G."/>
            <person name="Chablais R."/>
            <person name="Cochard B."/>
            <person name="Lefort F."/>
        </authorList>
    </citation>
    <scope>NUCLEOTIDE SEQUENCE [LARGE SCALE GENOMIC DNA]</scope>
    <source>
        <strain evidence="1 2">UASWS1009</strain>
    </source>
</reference>
<protein>
    <submittedName>
        <fullName evidence="1">Glycosyl transferase</fullName>
    </submittedName>
</protein>
<keyword evidence="2" id="KW-1185">Reference proteome</keyword>
<dbReference type="InterPro" id="IPR050426">
    <property type="entry name" value="Glycosyltransferase_28"/>
</dbReference>
<dbReference type="Gene3D" id="3.40.50.2000">
    <property type="entry name" value="Glycogen Phosphorylase B"/>
    <property type="match status" value="2"/>
</dbReference>
<dbReference type="STRING" id="1566387.QV13_14865"/>
<dbReference type="RefSeq" id="WP_065998012.1">
    <property type="nucleotide sequence ID" value="NZ_MDEO01000033.1"/>
</dbReference>
<dbReference type="Pfam" id="PF00201">
    <property type="entry name" value="UDPGT"/>
    <property type="match status" value="1"/>
</dbReference>
<dbReference type="SUPFAM" id="SSF53756">
    <property type="entry name" value="UDP-Glycosyltransferase/glycogen phosphorylase"/>
    <property type="match status" value="1"/>
</dbReference>
<dbReference type="Proteomes" id="UP000094412">
    <property type="component" value="Unassembled WGS sequence"/>
</dbReference>
<name>A0A1C2DN04_9HYPH</name>
<gene>
    <name evidence="1" type="ORF">QV13_14865</name>
</gene>
<evidence type="ECO:0000313" key="2">
    <source>
        <dbReference type="Proteomes" id="UP000094412"/>
    </source>
</evidence>
<dbReference type="EMBL" id="MDEO01000033">
    <property type="protein sequence ID" value="OCX16144.1"/>
    <property type="molecule type" value="Genomic_DNA"/>
</dbReference>
<keyword evidence="1" id="KW-0808">Transferase</keyword>
<dbReference type="CDD" id="cd03784">
    <property type="entry name" value="GT1_Gtf-like"/>
    <property type="match status" value="1"/>
</dbReference>
<comment type="caution">
    <text evidence="1">The sequence shown here is derived from an EMBL/GenBank/DDBJ whole genome shotgun (WGS) entry which is preliminary data.</text>
</comment>
<dbReference type="AlphaFoldDB" id="A0A1C2DN04"/>
<dbReference type="OrthoDB" id="139086at2"/>
<accession>A0A1C2DN04</accession>
<evidence type="ECO:0000313" key="1">
    <source>
        <dbReference type="EMBL" id="OCX16144.1"/>
    </source>
</evidence>
<dbReference type="GO" id="GO:0008194">
    <property type="term" value="F:UDP-glycosyltransferase activity"/>
    <property type="evidence" value="ECO:0007669"/>
    <property type="project" value="InterPro"/>
</dbReference>
<dbReference type="GO" id="GO:0017000">
    <property type="term" value="P:antibiotic biosynthetic process"/>
    <property type="evidence" value="ECO:0007669"/>
    <property type="project" value="UniProtKB-ARBA"/>
</dbReference>
<sequence>MKARSYLFALVDQGGNIPPEIGAVRRLVERGHRVVAIGDDSVADDIRASGATFRPWVTAPNKRDRRPQSDWIRDWECKYPWELVKRLADAQMVGPAPRYAADVMDILKESRPDVVVCSMFCVGAMIAAEAARIPFALLFPNVYPIPAEGMPPFGTGLMPARSFAGRWRDRTINTLANYLWNRYALTGHNALRAAYGLSPLSRFFDQPCRASRQLIMTSPSFDFPAALPPGASYVGPILDDPLWAKGEGWEPPGGTGPLVVVSLSTTYQDHIAVLQRIVEALETLPVRGAVATGPTIAPETLSGAPNVSVVESLPHGIALTHADLVVSHGGHGTAIKALANGVPMVILPHGRDQADTAARVSARGAGITLSKASRVSSIAAAIKTVLDDPQYRIAAQRLGKVIVDEMRPEALALSLEDVAEHPLAPRLSPC</sequence>